<accession>A0ABP0QNS5</accession>
<dbReference type="Gene3D" id="1.10.490.10">
    <property type="entry name" value="Globins"/>
    <property type="match status" value="2"/>
</dbReference>
<feature type="transmembrane region" description="Helical" evidence="2">
    <location>
        <begin position="746"/>
        <end position="765"/>
    </location>
</feature>
<feature type="transmembrane region" description="Helical" evidence="2">
    <location>
        <begin position="920"/>
        <end position="942"/>
    </location>
</feature>
<feature type="transmembrane region" description="Helical" evidence="2">
    <location>
        <begin position="977"/>
        <end position="998"/>
    </location>
</feature>
<evidence type="ECO:0000259" key="3">
    <source>
        <dbReference type="PROSITE" id="PS01033"/>
    </source>
</evidence>
<gene>
    <name evidence="4" type="ORF">CCMP2556_LOCUS43236</name>
</gene>
<feature type="region of interest" description="Disordered" evidence="1">
    <location>
        <begin position="1120"/>
        <end position="1152"/>
    </location>
</feature>
<evidence type="ECO:0000256" key="2">
    <source>
        <dbReference type="SAM" id="Phobius"/>
    </source>
</evidence>
<feature type="transmembrane region" description="Helical" evidence="2">
    <location>
        <begin position="887"/>
        <end position="908"/>
    </location>
</feature>
<feature type="region of interest" description="Disordered" evidence="1">
    <location>
        <begin position="80"/>
        <end position="106"/>
    </location>
</feature>
<sequence>MDMHMPHTSRLCHLCTGCMTSVLGPGRSASQRDWWLPEEHGCHGEARHIEPKELRGGEMEADEINNLLAELTAQDETDLLEEQESDNGSDFSEGDEENPEDSGTGGVEVEDIEALVTDVQDHVFGELRMPYQLVQDIQNGWQAFITSQGSRDAVGEAIYAAIFDAAPELQHLFKTARSIMAMKFVVGLNSLITELGNPAQLKVVTEMLSFQHLDIQVTGPRAAVFRDAIVELLEMELGSALTPQVKAGFQAILNYSAGAMIYVRREYSDRIQLLRTSWLAAMHARLGQDEEKDFTNDDKELEKFRNDEGLPDPNSKRAKKIQATKVPENFNEMFLFNAAVMGFHTGIEWMMQVLDQFENMVLNASNVNRLQEECDVLALRLIKIKEPIVFSEFKAIMLASLRSLVPKVWGVEHEVAWTWFWDNLERMIKAQIGQLKGQQRAVERFIRNLSEESVPELCRDVYRRFFEQTPSGQNYFKQSTTRLYFIAGKVLELCMEIYQRPRDMVEDISALGLRHVGYGILTEHFSPFVEAWSQAIYARNVDEKTCASLRWSLTLISKTLVRTIIEGSTLVMRAINTNSANKFKKAIMVTARNQREQELLKVTVGTQSISPLYWAIKSGAFNVARAMITDLLTIRADRDNYYFGCDALFERHPDILQECCAVRGQKLLPTLFDGLIWRSRSSVKKLRRVNFFVKHLIQNSDNTFNTYLPAIVKLNDPKLIGHPVVSFVFNLLWTHLARYYFLRSRLLFLFLVLMAVTSQSILPRINPRAESDSQRIALFICRVVLYFVDLLPQLLEHVRLTVRDCKQRSLFYVGGFVPAPAYLNNLPRVGQLALIFCMLLMFIQEPILACFSNMHGDFAGSGLFTTHCPEAERRLDAYSVVSELTVLLHWALLVDLCIFSLRFCCYFLTCSRVLVELLHYGSAVLFIILAFSCGIGAFGSTIMDFDSIPSGALSLLKIVIGMFERNRFEALREIPQIYTVLVIFIMLTLVFLGSLLIAQIAGAYHNFLVDMQNYAVLFRSGITIDTVRSVRPKKWAAFLSSLGFEERIEFNEGDVGLAGGIQILEPANLNPTLVETVRRYGGSTSVDTPWPDEDALDRSSLEARLKHIEKLLVRATKAMTGEKKVGSEDSQGGSSASFLGSSAGAGSSASAG</sequence>
<dbReference type="Pfam" id="PF00042">
    <property type="entry name" value="Globin"/>
    <property type="match status" value="1"/>
</dbReference>
<feature type="compositionally biased region" description="Low complexity" evidence="1">
    <location>
        <begin position="1130"/>
        <end position="1152"/>
    </location>
</feature>
<dbReference type="EMBL" id="CAXAMN010024784">
    <property type="protein sequence ID" value="CAK9089909.1"/>
    <property type="molecule type" value="Genomic_DNA"/>
</dbReference>
<reference evidence="4 5" key="1">
    <citation type="submission" date="2024-02" db="EMBL/GenBank/DDBJ databases">
        <authorList>
            <person name="Chen Y."/>
            <person name="Shah S."/>
            <person name="Dougan E. K."/>
            <person name="Thang M."/>
            <person name="Chan C."/>
        </authorList>
    </citation>
    <scope>NUCLEOTIDE SEQUENCE [LARGE SCALE GENOMIC DNA]</scope>
</reference>
<feature type="transmembrane region" description="Helical" evidence="2">
    <location>
        <begin position="719"/>
        <end position="739"/>
    </location>
</feature>
<feature type="compositionally biased region" description="Acidic residues" evidence="1">
    <location>
        <begin position="80"/>
        <end position="100"/>
    </location>
</feature>
<dbReference type="InterPro" id="IPR044399">
    <property type="entry name" value="Mb-like_M"/>
</dbReference>
<dbReference type="InterPro" id="IPR009050">
    <property type="entry name" value="Globin-like_sf"/>
</dbReference>
<evidence type="ECO:0000313" key="5">
    <source>
        <dbReference type="Proteomes" id="UP001642484"/>
    </source>
</evidence>
<feature type="domain" description="Globin" evidence="3">
    <location>
        <begin position="126"/>
        <end position="265"/>
    </location>
</feature>
<keyword evidence="2" id="KW-0472">Membrane</keyword>
<dbReference type="SUPFAM" id="SSF46458">
    <property type="entry name" value="Globin-like"/>
    <property type="match status" value="2"/>
</dbReference>
<dbReference type="InterPro" id="IPR012292">
    <property type="entry name" value="Globin/Proto"/>
</dbReference>
<proteinExistence type="predicted"/>
<protein>
    <recommendedName>
        <fullName evidence="3">Globin domain-containing protein</fullName>
    </recommendedName>
</protein>
<dbReference type="CDD" id="cd01040">
    <property type="entry name" value="Mb-like"/>
    <property type="match status" value="2"/>
</dbReference>
<evidence type="ECO:0000313" key="4">
    <source>
        <dbReference type="EMBL" id="CAK9089909.1"/>
    </source>
</evidence>
<keyword evidence="2" id="KW-1133">Transmembrane helix</keyword>
<feature type="transmembrane region" description="Helical" evidence="2">
    <location>
        <begin position="832"/>
        <end position="854"/>
    </location>
</feature>
<comment type="caution">
    <text evidence="4">The sequence shown here is derived from an EMBL/GenBank/DDBJ whole genome shotgun (WGS) entry which is preliminary data.</text>
</comment>
<feature type="transmembrane region" description="Helical" evidence="2">
    <location>
        <begin position="777"/>
        <end position="795"/>
    </location>
</feature>
<dbReference type="InterPro" id="IPR000971">
    <property type="entry name" value="Globin"/>
</dbReference>
<dbReference type="PROSITE" id="PS01033">
    <property type="entry name" value="GLOBIN"/>
    <property type="match status" value="1"/>
</dbReference>
<name>A0ABP0QNS5_9DINO</name>
<evidence type="ECO:0000256" key="1">
    <source>
        <dbReference type="SAM" id="MobiDB-lite"/>
    </source>
</evidence>
<keyword evidence="2" id="KW-0812">Transmembrane</keyword>
<organism evidence="4 5">
    <name type="scientific">Durusdinium trenchii</name>
    <dbReference type="NCBI Taxonomy" id="1381693"/>
    <lineage>
        <taxon>Eukaryota</taxon>
        <taxon>Sar</taxon>
        <taxon>Alveolata</taxon>
        <taxon>Dinophyceae</taxon>
        <taxon>Suessiales</taxon>
        <taxon>Symbiodiniaceae</taxon>
        <taxon>Durusdinium</taxon>
    </lineage>
</organism>
<dbReference type="Proteomes" id="UP001642484">
    <property type="component" value="Unassembled WGS sequence"/>
</dbReference>
<keyword evidence="5" id="KW-1185">Reference proteome</keyword>